<keyword evidence="3" id="KW-1185">Reference proteome</keyword>
<dbReference type="EMBL" id="SZPU01000043">
    <property type="protein sequence ID" value="TKI67812.1"/>
    <property type="molecule type" value="Genomic_DNA"/>
</dbReference>
<comment type="caution">
    <text evidence="2">The sequence shown here is derived from an EMBL/GenBank/DDBJ whole genome shotgun (WGS) entry which is preliminary data.</text>
</comment>
<protein>
    <submittedName>
        <fullName evidence="2">Uncharacterized protein</fullName>
    </submittedName>
</protein>
<reference evidence="2 3" key="1">
    <citation type="submission" date="2019-04" db="EMBL/GenBank/DDBJ databases">
        <title>Lysinibacillus genome sequencing.</title>
        <authorList>
            <person name="Dunlap C."/>
        </authorList>
    </citation>
    <scope>NUCLEOTIDE SEQUENCE [LARGE SCALE GENOMIC DNA]</scope>
    <source>
        <strain evidence="2 3">CCTCC AB 2010389</strain>
    </source>
</reference>
<organism evidence="2 3">
    <name type="scientific">Lysinibacillus mangiferihumi</name>
    <dbReference type="NCBI Taxonomy" id="1130819"/>
    <lineage>
        <taxon>Bacteria</taxon>
        <taxon>Bacillati</taxon>
        <taxon>Bacillota</taxon>
        <taxon>Bacilli</taxon>
        <taxon>Bacillales</taxon>
        <taxon>Bacillaceae</taxon>
        <taxon>Lysinibacillus</taxon>
    </lineage>
</organism>
<evidence type="ECO:0000256" key="1">
    <source>
        <dbReference type="SAM" id="Phobius"/>
    </source>
</evidence>
<keyword evidence="1" id="KW-0812">Transmembrane</keyword>
<dbReference type="RefSeq" id="WP_107897609.1">
    <property type="nucleotide sequence ID" value="NZ_PYWM01000047.1"/>
</dbReference>
<dbReference type="Proteomes" id="UP000308744">
    <property type="component" value="Unassembled WGS sequence"/>
</dbReference>
<keyword evidence="1" id="KW-1133">Transmembrane helix</keyword>
<feature type="transmembrane region" description="Helical" evidence="1">
    <location>
        <begin position="189"/>
        <end position="217"/>
    </location>
</feature>
<proteinExistence type="predicted"/>
<evidence type="ECO:0000313" key="3">
    <source>
        <dbReference type="Proteomes" id="UP000308744"/>
    </source>
</evidence>
<name>A0A4U2Z3A1_9BACI</name>
<evidence type="ECO:0000313" key="2">
    <source>
        <dbReference type="EMBL" id="TKI67812.1"/>
    </source>
</evidence>
<sequence>MSNEINEYLNKIPEAELNAVVEELQKKAEFKIFLKKISDKHKLSNLKYSALTGYKPVDQTDSIFVQIYFDDNATVTYVRKEKFELIQSVVNQGGETFSYALHENDIHLISIATFKEKNVEIRWSKVSADKFPSGYIDKQHVQSLPLKNGYYIENIDLENPATDSTTQIMSACSTCKSICNHLQGMSCSLLGAAACTIVCAAIAGPACVVICGALWYVKCVLDNTLICGPTCESLGYC</sequence>
<accession>A0A4U2Z3A1</accession>
<keyword evidence="1" id="KW-0472">Membrane</keyword>
<dbReference type="AlphaFoldDB" id="A0A4U2Z3A1"/>
<gene>
    <name evidence="2" type="ORF">FC756_12240</name>
</gene>